<dbReference type="EMBL" id="LN609528">
    <property type="protein sequence ID" value="CEF64686.1"/>
    <property type="molecule type" value="Genomic_DNA"/>
</dbReference>
<reference evidence="3" key="2">
    <citation type="submission" date="2020-12" db="UniProtKB">
        <authorList>
            <consortium name="WormBaseParasite"/>
        </authorList>
    </citation>
    <scope>IDENTIFICATION</scope>
</reference>
<dbReference type="CTD" id="36377051"/>
<dbReference type="WormBase" id="SRAE_1000293900">
    <property type="protein sequence ID" value="SRP09121"/>
    <property type="gene ID" value="WBGene00259556"/>
</dbReference>
<organism evidence="1">
    <name type="scientific">Strongyloides ratti</name>
    <name type="common">Parasitic roundworm</name>
    <dbReference type="NCBI Taxonomy" id="34506"/>
    <lineage>
        <taxon>Eukaryota</taxon>
        <taxon>Metazoa</taxon>
        <taxon>Ecdysozoa</taxon>
        <taxon>Nematoda</taxon>
        <taxon>Chromadorea</taxon>
        <taxon>Rhabditida</taxon>
        <taxon>Tylenchina</taxon>
        <taxon>Panagrolaimomorpha</taxon>
        <taxon>Strongyloidoidea</taxon>
        <taxon>Strongyloididae</taxon>
        <taxon>Strongyloides</taxon>
    </lineage>
</organism>
<dbReference type="WBParaSite" id="SRAE_1000293900.1">
    <property type="protein sequence ID" value="SRAE_1000293900.1"/>
    <property type="gene ID" value="WBGene00259556"/>
</dbReference>
<reference evidence="1 2" key="1">
    <citation type="submission" date="2014-09" db="EMBL/GenBank/DDBJ databases">
        <authorList>
            <person name="Martin A.A."/>
        </authorList>
    </citation>
    <scope>NUCLEOTIDE SEQUENCE</scope>
    <source>
        <strain evidence="2">ED321</strain>
        <strain evidence="1">ED321 Heterogonic</strain>
    </source>
</reference>
<evidence type="ECO:0000313" key="3">
    <source>
        <dbReference type="WBParaSite" id="SRAE_1000293900.1"/>
    </source>
</evidence>
<proteinExistence type="predicted"/>
<sequence length="122" mass="13805">MPFQKKRKIVEENDCPLSKVLRTTQNENEKIINKKEEELKNCASNPICEGTEIICNAVIDNLPGEFLDMKYSEFLKQMSGISFNIGKPNDTLTAIENLRSRVVSGVASPGEISKYRELKKLL</sequence>
<evidence type="ECO:0000313" key="4">
    <source>
        <dbReference type="WormBase" id="SRAE_1000293900"/>
    </source>
</evidence>
<keyword evidence="2" id="KW-1185">Reference proteome</keyword>
<name>A0A090L4J8_STRRB</name>
<evidence type="ECO:0000313" key="2">
    <source>
        <dbReference type="Proteomes" id="UP000035682"/>
    </source>
</evidence>
<gene>
    <name evidence="1 3 4" type="ORF">SRAE_1000293900</name>
</gene>
<dbReference type="GeneID" id="36377051"/>
<dbReference type="RefSeq" id="XP_024503887.1">
    <property type="nucleotide sequence ID" value="XM_024650073.1"/>
</dbReference>
<dbReference type="Proteomes" id="UP000035682">
    <property type="component" value="Unplaced"/>
</dbReference>
<dbReference type="AlphaFoldDB" id="A0A090L4J8"/>
<evidence type="ECO:0000313" key="1">
    <source>
        <dbReference type="EMBL" id="CEF64686.1"/>
    </source>
</evidence>
<accession>A0A090L4J8</accession>
<protein>
    <submittedName>
        <fullName evidence="1 3">Uncharacterized protein</fullName>
    </submittedName>
</protein>